<evidence type="ECO:0000313" key="2">
    <source>
        <dbReference type="EMBL" id="QQO91199.1"/>
    </source>
</evidence>
<evidence type="ECO:0000256" key="1">
    <source>
        <dbReference type="SAM" id="MobiDB-lite"/>
    </source>
</evidence>
<gene>
    <name evidence="2" type="ORF">ORF026</name>
</gene>
<organism evidence="2 3">
    <name type="scientific">Yersinia phage PYps16N</name>
    <dbReference type="NCBI Taxonomy" id="2801354"/>
    <lineage>
        <taxon>Viruses</taxon>
        <taxon>Duplodnaviria</taxon>
        <taxon>Heunggongvirae</taxon>
        <taxon>Uroviricota</taxon>
        <taxon>Caudoviricetes</taxon>
        <taxon>Chaseviridae</taxon>
        <taxon>Cleopatravirinae</taxon>
        <taxon>Carltongylesvirus</taxon>
        <taxon>Carltongylesvirus PYps16N</taxon>
    </lineage>
</organism>
<evidence type="ECO:0000313" key="3">
    <source>
        <dbReference type="Proteomes" id="UP000827906"/>
    </source>
</evidence>
<dbReference type="EMBL" id="MW147601">
    <property type="protein sequence ID" value="QQO91199.1"/>
    <property type="molecule type" value="Genomic_DNA"/>
</dbReference>
<reference evidence="2 3" key="1">
    <citation type="submission" date="2020-10" db="EMBL/GenBank/DDBJ databases">
        <title>Genome of Yersinia pseudotuberculosis phages.</title>
        <authorList>
            <person name="Hammerl J.A."/>
            <person name="Hertwig S."/>
        </authorList>
    </citation>
    <scope>NUCLEOTIDE SEQUENCE [LARGE SCALE GENOMIC DNA]</scope>
</reference>
<protein>
    <submittedName>
        <fullName evidence="2">Uncharacterized protein</fullName>
    </submittedName>
</protein>
<sequence>MQLSRIDTNGRLQPGNRASCATLWPFPQGQKMRREVTNTESKIGEFL</sequence>
<keyword evidence="3" id="KW-1185">Reference proteome</keyword>
<accession>A0AAE7PAC7</accession>
<feature type="compositionally biased region" description="Polar residues" evidence="1">
    <location>
        <begin position="1"/>
        <end position="11"/>
    </location>
</feature>
<proteinExistence type="predicted"/>
<name>A0AAE7PAC7_9CAUD</name>
<dbReference type="Proteomes" id="UP000827906">
    <property type="component" value="Segment"/>
</dbReference>
<feature type="region of interest" description="Disordered" evidence="1">
    <location>
        <begin position="1"/>
        <end position="23"/>
    </location>
</feature>